<organism evidence="2">
    <name type="scientific">Attheya septentrionalis</name>
    <dbReference type="NCBI Taxonomy" id="420275"/>
    <lineage>
        <taxon>Eukaryota</taxon>
        <taxon>Sar</taxon>
        <taxon>Stramenopiles</taxon>
        <taxon>Ochrophyta</taxon>
        <taxon>Bacillariophyta</taxon>
        <taxon>Coscinodiscophyceae</taxon>
        <taxon>Chaetocerotophycidae</taxon>
        <taxon>Chaetocerotales</taxon>
        <taxon>Attheyaceae</taxon>
        <taxon>Attheya</taxon>
    </lineage>
</organism>
<dbReference type="AlphaFoldDB" id="A0A7S2UCA5"/>
<evidence type="ECO:0000256" key="1">
    <source>
        <dbReference type="SAM" id="SignalP"/>
    </source>
</evidence>
<sequence>MEYRMAKATTSLLTILFVAACSIRTGSAFSVRPITRGRQNIPRSLCSLSLASNENGGDGDLFLESNNDGPILSQLSTTSRRRLFLQFAGAISAVAPALAPAHADPSFVSNVQGPLQDSIAPGHWIGQFVGINSKTERWEFPFPAEDVSSALVAVFDDLTPERREKLFLPNYKVKRADASGVHVLTWTKNEWLDSFDVSFQPAGAKGEGCIATASFYATGFLPTSIPLAPVLNVAMAWFPFASPGPRGEMLQDFRLRAIHGLLIKQLQKYH</sequence>
<accession>A0A7S2UCA5</accession>
<feature type="signal peptide" evidence="1">
    <location>
        <begin position="1"/>
        <end position="28"/>
    </location>
</feature>
<gene>
    <name evidence="2" type="ORF">ASEP1449_LOCUS7094</name>
</gene>
<keyword evidence="1" id="KW-0732">Signal</keyword>
<dbReference type="PROSITE" id="PS51257">
    <property type="entry name" value="PROKAR_LIPOPROTEIN"/>
    <property type="match status" value="1"/>
</dbReference>
<protein>
    <recommendedName>
        <fullName evidence="3">Coenzyme Q-binding protein COQ10 START domain-containing protein</fullName>
    </recommendedName>
</protein>
<feature type="chain" id="PRO_5030504234" description="Coenzyme Q-binding protein COQ10 START domain-containing protein" evidence="1">
    <location>
        <begin position="29"/>
        <end position="270"/>
    </location>
</feature>
<name>A0A7S2UCA5_9STRA</name>
<dbReference type="EMBL" id="HBHQ01010536">
    <property type="protein sequence ID" value="CAD9815268.1"/>
    <property type="molecule type" value="Transcribed_RNA"/>
</dbReference>
<evidence type="ECO:0008006" key="3">
    <source>
        <dbReference type="Google" id="ProtNLM"/>
    </source>
</evidence>
<evidence type="ECO:0000313" key="2">
    <source>
        <dbReference type="EMBL" id="CAD9815268.1"/>
    </source>
</evidence>
<reference evidence="2" key="1">
    <citation type="submission" date="2021-01" db="EMBL/GenBank/DDBJ databases">
        <authorList>
            <person name="Corre E."/>
            <person name="Pelletier E."/>
            <person name="Niang G."/>
            <person name="Scheremetjew M."/>
            <person name="Finn R."/>
            <person name="Kale V."/>
            <person name="Holt S."/>
            <person name="Cochrane G."/>
            <person name="Meng A."/>
            <person name="Brown T."/>
            <person name="Cohen L."/>
        </authorList>
    </citation>
    <scope>NUCLEOTIDE SEQUENCE</scope>
    <source>
        <strain evidence="2">CCMP2084</strain>
    </source>
</reference>
<proteinExistence type="predicted"/>